<dbReference type="EMBL" id="UXEP01000037">
    <property type="protein sequence ID" value="VDC43423.1"/>
    <property type="molecule type" value="Genomic_DNA"/>
</dbReference>
<dbReference type="RefSeq" id="WP_093998653.1">
    <property type="nucleotide sequence ID" value="NZ_CP046521.1"/>
</dbReference>
<protein>
    <submittedName>
        <fullName evidence="1">Uncharacterized protein</fullName>
    </submittedName>
</protein>
<reference evidence="1 2" key="1">
    <citation type="submission" date="2018-10" db="EMBL/GenBank/DDBJ databases">
        <authorList>
            <consortium name="Molecular Microbiology and Infection Unit (UMMI)"/>
            <person name="Machado M."/>
        </authorList>
    </citation>
    <scope>NUCLEOTIDE SEQUENCE [LARGE SCALE GENOMIC DNA]</scope>
    <source>
        <strain evidence="1">FMV2238.02</strain>
    </source>
</reference>
<keyword evidence="2" id="KW-1185">Reference proteome</keyword>
<proteinExistence type="predicted"/>
<sequence>MQISKNWFIRFEPNFQTEQNTILFNKLNGELYEVTEVYYDFIDSLRSGTNFQTLLLRKYKTKKEDVFEIENTILKNLISLGVIINE</sequence>
<organism evidence="1 2">
    <name type="scientific">Streptococcus canis</name>
    <dbReference type="NCBI Taxonomy" id="1329"/>
    <lineage>
        <taxon>Bacteria</taxon>
        <taxon>Bacillati</taxon>
        <taxon>Bacillota</taxon>
        <taxon>Bacilli</taxon>
        <taxon>Lactobacillales</taxon>
        <taxon>Streptococcaceae</taxon>
        <taxon>Streptococcus</taxon>
    </lineage>
</organism>
<dbReference type="AlphaFoldDB" id="A0A3P5XRT7"/>
<dbReference type="Proteomes" id="UP000280759">
    <property type="component" value="Unassembled WGS sequence"/>
</dbReference>
<gene>
    <name evidence="1" type="ORF">FMV2238Y02_19240</name>
</gene>
<evidence type="ECO:0000313" key="2">
    <source>
        <dbReference type="Proteomes" id="UP000280759"/>
    </source>
</evidence>
<name>A0A3P5XRT7_STRCB</name>
<accession>A0A3P5XRT7</accession>
<evidence type="ECO:0000313" key="1">
    <source>
        <dbReference type="EMBL" id="VDC43423.1"/>
    </source>
</evidence>